<evidence type="ECO:0000313" key="3">
    <source>
        <dbReference type="Proteomes" id="UP000050794"/>
    </source>
</evidence>
<dbReference type="EMBL" id="UYWY01001900">
    <property type="protein sequence ID" value="VDM27427.1"/>
    <property type="molecule type" value="Genomic_DNA"/>
</dbReference>
<accession>A0A183U0Q8</accession>
<evidence type="ECO:0000313" key="4">
    <source>
        <dbReference type="WBParaSite" id="TCNE_0000207801-mRNA-1"/>
    </source>
</evidence>
<protein>
    <submittedName>
        <fullName evidence="2 4">Uncharacterized protein</fullName>
    </submittedName>
</protein>
<dbReference type="Proteomes" id="UP000050794">
    <property type="component" value="Unassembled WGS sequence"/>
</dbReference>
<dbReference type="AlphaFoldDB" id="A0A183U0Q8"/>
<feature type="compositionally biased region" description="Polar residues" evidence="1">
    <location>
        <begin position="41"/>
        <end position="64"/>
    </location>
</feature>
<organism evidence="3 4">
    <name type="scientific">Toxocara canis</name>
    <name type="common">Canine roundworm</name>
    <dbReference type="NCBI Taxonomy" id="6265"/>
    <lineage>
        <taxon>Eukaryota</taxon>
        <taxon>Metazoa</taxon>
        <taxon>Ecdysozoa</taxon>
        <taxon>Nematoda</taxon>
        <taxon>Chromadorea</taxon>
        <taxon>Rhabditida</taxon>
        <taxon>Spirurina</taxon>
        <taxon>Ascaridomorpha</taxon>
        <taxon>Ascaridoidea</taxon>
        <taxon>Toxocaridae</taxon>
        <taxon>Toxocara</taxon>
    </lineage>
</organism>
<keyword evidence="3" id="KW-1185">Reference proteome</keyword>
<dbReference type="WBParaSite" id="TCNE_0000207801-mRNA-1">
    <property type="protein sequence ID" value="TCNE_0000207801-mRNA-1"/>
    <property type="gene ID" value="TCNE_0000207801"/>
</dbReference>
<evidence type="ECO:0000313" key="2">
    <source>
        <dbReference type="EMBL" id="VDM27427.1"/>
    </source>
</evidence>
<feature type="region of interest" description="Disordered" evidence="1">
    <location>
        <begin position="1"/>
        <end position="64"/>
    </location>
</feature>
<feature type="compositionally biased region" description="Low complexity" evidence="1">
    <location>
        <begin position="1"/>
        <end position="19"/>
    </location>
</feature>
<reference evidence="2 3" key="2">
    <citation type="submission" date="2018-11" db="EMBL/GenBank/DDBJ databases">
        <authorList>
            <consortium name="Pathogen Informatics"/>
        </authorList>
    </citation>
    <scope>NUCLEOTIDE SEQUENCE [LARGE SCALE GENOMIC DNA]</scope>
</reference>
<gene>
    <name evidence="2" type="ORF">TCNE_LOCUS2079</name>
</gene>
<proteinExistence type="predicted"/>
<reference evidence="4" key="1">
    <citation type="submission" date="2016-06" db="UniProtKB">
        <authorList>
            <consortium name="WormBaseParasite"/>
        </authorList>
    </citation>
    <scope>IDENTIFICATION</scope>
</reference>
<evidence type="ECO:0000256" key="1">
    <source>
        <dbReference type="SAM" id="MobiDB-lite"/>
    </source>
</evidence>
<sequence>MLSHPSATAFAVTTTSAGGDPCGAPPPPAHQHRPHMGALLNGSSSSAPLDANTASTDPASMCSQQTQAAPWTLMGLMPQQSTAMHQQSAALPSRGGFFGDPSTAMPMRYPGVEENSGKDQLNSTFYQVGIDSIRYLLNVLFDV</sequence>
<name>A0A183U0Q8_TOXCA</name>